<proteinExistence type="predicted"/>
<reference evidence="1" key="2">
    <citation type="submission" date="2021-08" db="EMBL/GenBank/DDBJ databases">
        <authorList>
            <person name="Gostincar C."/>
            <person name="Sun X."/>
            <person name="Song Z."/>
            <person name="Gunde-Cimerman N."/>
        </authorList>
    </citation>
    <scope>NUCLEOTIDE SEQUENCE</scope>
    <source>
        <strain evidence="1">EXF-9298</strain>
    </source>
</reference>
<reference evidence="1" key="1">
    <citation type="journal article" date="2021" name="J Fungi (Basel)">
        <title>Virulence traits and population genomics of the black yeast Aureobasidium melanogenum.</title>
        <authorList>
            <person name="Cernosa A."/>
            <person name="Sun X."/>
            <person name="Gostincar C."/>
            <person name="Fang C."/>
            <person name="Gunde-Cimerman N."/>
            <person name="Song Z."/>
        </authorList>
    </citation>
    <scope>NUCLEOTIDE SEQUENCE</scope>
    <source>
        <strain evidence="1">EXF-9298</strain>
    </source>
</reference>
<feature type="non-terminal residue" evidence="1">
    <location>
        <position position="143"/>
    </location>
</feature>
<dbReference type="AlphaFoldDB" id="A0A9P8G6Y3"/>
<dbReference type="Proteomes" id="UP000729357">
    <property type="component" value="Unassembled WGS sequence"/>
</dbReference>
<gene>
    <name evidence="1" type="ORF">KCU98_g240</name>
</gene>
<organism evidence="1 2">
    <name type="scientific">Aureobasidium melanogenum</name>
    <name type="common">Aureobasidium pullulans var. melanogenum</name>
    <dbReference type="NCBI Taxonomy" id="46634"/>
    <lineage>
        <taxon>Eukaryota</taxon>
        <taxon>Fungi</taxon>
        <taxon>Dikarya</taxon>
        <taxon>Ascomycota</taxon>
        <taxon>Pezizomycotina</taxon>
        <taxon>Dothideomycetes</taxon>
        <taxon>Dothideomycetidae</taxon>
        <taxon>Dothideales</taxon>
        <taxon>Saccotheciaceae</taxon>
        <taxon>Aureobasidium</taxon>
    </lineage>
</organism>
<keyword evidence="2" id="KW-1185">Reference proteome</keyword>
<dbReference type="EMBL" id="JAHFXS010000001">
    <property type="protein sequence ID" value="KAG9991592.1"/>
    <property type="molecule type" value="Genomic_DNA"/>
</dbReference>
<protein>
    <submittedName>
        <fullName evidence="1">Uncharacterized protein</fullName>
    </submittedName>
</protein>
<accession>A0A9P8G6Y3</accession>
<comment type="caution">
    <text evidence="1">The sequence shown here is derived from an EMBL/GenBank/DDBJ whole genome shotgun (WGS) entry which is preliminary data.</text>
</comment>
<name>A0A9P8G6Y3_AURME</name>
<evidence type="ECO:0000313" key="1">
    <source>
        <dbReference type="EMBL" id="KAG9991592.1"/>
    </source>
</evidence>
<sequence length="143" mass="16492">MYVDYDYSRETAEKIKGCKTFTTNVMYHNAIRSKADEVIRQLFELRDDISAHCVLVVVEDRREDGHEDGRVKWSELRIIVTRQRLEFLSFYKPCNIGLKCRGLSKSGKGHGEPVRVDDDKISLFDNLGYPPTFDTPSTRTTAI</sequence>
<evidence type="ECO:0000313" key="2">
    <source>
        <dbReference type="Proteomes" id="UP000729357"/>
    </source>
</evidence>